<name>A0A9W8VAQ5_9HYPO</name>
<comment type="caution">
    <text evidence="2">The sequence shown here is derived from an EMBL/GenBank/DDBJ whole genome shotgun (WGS) entry which is preliminary data.</text>
</comment>
<dbReference type="AlphaFoldDB" id="A0A9W8VAQ5"/>
<proteinExistence type="predicted"/>
<keyword evidence="3" id="KW-1185">Reference proteome</keyword>
<protein>
    <submittedName>
        <fullName evidence="2">Uncharacterized protein</fullName>
    </submittedName>
</protein>
<evidence type="ECO:0000313" key="3">
    <source>
        <dbReference type="Proteomes" id="UP001152049"/>
    </source>
</evidence>
<feature type="compositionally biased region" description="Basic and acidic residues" evidence="1">
    <location>
        <begin position="15"/>
        <end position="24"/>
    </location>
</feature>
<sequence>MSEHQDTAETGNIADDDRLSLSDHDDMDFIESDGSPGDGRNIQEVAYNPRPYSPPLWHDLPYILFPRQDTTAAQTDPYRITNSLLTDAGSSFDFVPASSNSDRRLSSAQPTSNASGELDQGQTQGTSSQMPDLQTMIEARDQVDSEIRTIEGMIARQVLFESEIQVLERILARMVRVKEDFQRQIDAVQN</sequence>
<evidence type="ECO:0000256" key="1">
    <source>
        <dbReference type="SAM" id="MobiDB-lite"/>
    </source>
</evidence>
<evidence type="ECO:0000313" key="2">
    <source>
        <dbReference type="EMBL" id="KAJ4251896.1"/>
    </source>
</evidence>
<feature type="compositionally biased region" description="Polar residues" evidence="1">
    <location>
        <begin position="106"/>
        <end position="132"/>
    </location>
</feature>
<accession>A0A9W8VAQ5</accession>
<reference evidence="2" key="1">
    <citation type="submission" date="2022-09" db="EMBL/GenBank/DDBJ databases">
        <title>Fusarium specimens isolated from Avocado Roots.</title>
        <authorList>
            <person name="Stajich J."/>
            <person name="Roper C."/>
            <person name="Heimlech-Rivalta G."/>
        </authorList>
    </citation>
    <scope>NUCLEOTIDE SEQUENCE</scope>
    <source>
        <strain evidence="2">CF00136</strain>
    </source>
</reference>
<feature type="region of interest" description="Disordered" evidence="1">
    <location>
        <begin position="95"/>
        <end position="132"/>
    </location>
</feature>
<dbReference type="EMBL" id="JAOQAZ010000027">
    <property type="protein sequence ID" value="KAJ4251896.1"/>
    <property type="molecule type" value="Genomic_DNA"/>
</dbReference>
<feature type="region of interest" description="Disordered" evidence="1">
    <location>
        <begin position="1"/>
        <end position="51"/>
    </location>
</feature>
<dbReference type="Proteomes" id="UP001152049">
    <property type="component" value="Unassembled WGS sequence"/>
</dbReference>
<organism evidence="2 3">
    <name type="scientific">Fusarium torreyae</name>
    <dbReference type="NCBI Taxonomy" id="1237075"/>
    <lineage>
        <taxon>Eukaryota</taxon>
        <taxon>Fungi</taxon>
        <taxon>Dikarya</taxon>
        <taxon>Ascomycota</taxon>
        <taxon>Pezizomycotina</taxon>
        <taxon>Sordariomycetes</taxon>
        <taxon>Hypocreomycetidae</taxon>
        <taxon>Hypocreales</taxon>
        <taxon>Nectriaceae</taxon>
        <taxon>Fusarium</taxon>
    </lineage>
</organism>
<gene>
    <name evidence="2" type="ORF">NW762_011193</name>
</gene>